<name>A0A4R6QIY5_9BURK</name>
<feature type="signal peptide" evidence="2">
    <location>
        <begin position="1"/>
        <end position="26"/>
    </location>
</feature>
<gene>
    <name evidence="3" type="ORF">DES47_105486</name>
</gene>
<feature type="chain" id="PRO_5020457726" description="Secreted protein" evidence="2">
    <location>
        <begin position="27"/>
        <end position="123"/>
    </location>
</feature>
<feature type="region of interest" description="Disordered" evidence="1">
    <location>
        <begin position="98"/>
        <end position="123"/>
    </location>
</feature>
<comment type="caution">
    <text evidence="3">The sequence shown here is derived from an EMBL/GenBank/DDBJ whole genome shotgun (WGS) entry which is preliminary data.</text>
</comment>
<evidence type="ECO:0000256" key="1">
    <source>
        <dbReference type="SAM" id="MobiDB-lite"/>
    </source>
</evidence>
<evidence type="ECO:0000313" key="4">
    <source>
        <dbReference type="Proteomes" id="UP000295361"/>
    </source>
</evidence>
<dbReference type="RefSeq" id="WP_133702640.1">
    <property type="nucleotide sequence ID" value="NZ_SNXS01000005.1"/>
</dbReference>
<dbReference type="PROSITE" id="PS51257">
    <property type="entry name" value="PROKAR_LIPOPROTEIN"/>
    <property type="match status" value="1"/>
</dbReference>
<protein>
    <recommendedName>
        <fullName evidence="5">Secreted protein</fullName>
    </recommendedName>
</protein>
<reference evidence="3 4" key="1">
    <citation type="submission" date="2019-03" db="EMBL/GenBank/DDBJ databases">
        <title>Genomic Encyclopedia of Type Strains, Phase IV (KMG-IV): sequencing the most valuable type-strain genomes for metagenomic binning, comparative biology and taxonomic classification.</title>
        <authorList>
            <person name="Goeker M."/>
        </authorList>
    </citation>
    <scope>NUCLEOTIDE SEQUENCE [LARGE SCALE GENOMIC DNA]</scope>
    <source>
        <strain evidence="3 4">DSM 16998</strain>
    </source>
</reference>
<accession>A0A4R6QIY5</accession>
<dbReference type="EMBL" id="SNXS01000005">
    <property type="protein sequence ID" value="TDP63480.1"/>
    <property type="molecule type" value="Genomic_DNA"/>
</dbReference>
<dbReference type="InParanoid" id="A0A4R6QIY5"/>
<dbReference type="OrthoDB" id="6024770at2"/>
<keyword evidence="4" id="KW-1185">Reference proteome</keyword>
<evidence type="ECO:0000313" key="3">
    <source>
        <dbReference type="EMBL" id="TDP63480.1"/>
    </source>
</evidence>
<keyword evidence="2" id="KW-0732">Signal</keyword>
<sequence>MRFSFRRPTLAAALVLVGLASLGGCAIHVTTTGDGVSSKLQRSGGTSKFQCIASPSGQCNYALYTSRCTTVDGEGGKPATTCTHQVFDQFTLASGQSREIGNLPSDYKQCMKPGSKPEVPNCD</sequence>
<evidence type="ECO:0008006" key="5">
    <source>
        <dbReference type="Google" id="ProtNLM"/>
    </source>
</evidence>
<organism evidence="3 4">
    <name type="scientific">Roseateles toxinivorans</name>
    <dbReference type="NCBI Taxonomy" id="270368"/>
    <lineage>
        <taxon>Bacteria</taxon>
        <taxon>Pseudomonadati</taxon>
        <taxon>Pseudomonadota</taxon>
        <taxon>Betaproteobacteria</taxon>
        <taxon>Burkholderiales</taxon>
        <taxon>Sphaerotilaceae</taxon>
        <taxon>Roseateles</taxon>
    </lineage>
</organism>
<dbReference type="Proteomes" id="UP000295361">
    <property type="component" value="Unassembled WGS sequence"/>
</dbReference>
<proteinExistence type="predicted"/>
<evidence type="ECO:0000256" key="2">
    <source>
        <dbReference type="SAM" id="SignalP"/>
    </source>
</evidence>
<dbReference type="AlphaFoldDB" id="A0A4R6QIY5"/>